<dbReference type="InterPro" id="IPR033394">
    <property type="entry name" value="Svf1-like_C"/>
</dbReference>
<evidence type="ECO:0000259" key="1">
    <source>
        <dbReference type="Pfam" id="PF17187"/>
    </source>
</evidence>
<dbReference type="VEuPathDB" id="FungiDB:AMAG_14025"/>
<dbReference type="PANTHER" id="PTHR47107">
    <property type="entry name" value="SVF1-LIKE PROTEIN YDR222W-RELATED"/>
    <property type="match status" value="1"/>
</dbReference>
<evidence type="ECO:0000313" key="3">
    <source>
        <dbReference type="Proteomes" id="UP000054350"/>
    </source>
</evidence>
<sequence length="389" mass="41042">MATPRAATATATPVPADDALLIHKGSGYSEALTWYLYPESGGGLAYIQVAYSQVGYLRFAIRILAMIPTAETFIVSLSPIAQITAYVSTPTTTYFRSENHGGTALFLNDGGTGASGFSCGKGSSKITVTRTRINGDDVQYTITLALHDLAGTYTFTQPAGAMVRVNDGTVPVLNGAYLAQAYGLRAAVTGTLQIQGKDVAVAGRGALVHQYQSTAPYKLGAQWGFLAYQGAECAILSISGTTPTGAPFGTLAIDVKGKRYAASTVAFRIDASEVDPESKYAVATRGVVTATATADGGDTVEVEARFAMDKRHVRRINVLSELPWLLRKAIQVLVSKPYVYQHVVGHGAQDVGETIEVVVKKGGEEVVREKDGTALVEVTYTNPISGSQA</sequence>
<dbReference type="SUPFAM" id="SSF159245">
    <property type="entry name" value="AttH-like"/>
    <property type="match status" value="1"/>
</dbReference>
<dbReference type="OrthoDB" id="2590239at2759"/>
<dbReference type="Pfam" id="PF17187">
    <property type="entry name" value="Svf1_C"/>
    <property type="match status" value="1"/>
</dbReference>
<dbReference type="InterPro" id="IPR051385">
    <property type="entry name" value="Ceramide-binding_SVF1"/>
</dbReference>
<reference evidence="2 3" key="1">
    <citation type="submission" date="2009-11" db="EMBL/GenBank/DDBJ databases">
        <title>Annotation of Allomyces macrogynus ATCC 38327.</title>
        <authorList>
            <consortium name="The Broad Institute Genome Sequencing Platform"/>
            <person name="Russ C."/>
            <person name="Cuomo C."/>
            <person name="Burger G."/>
            <person name="Gray M.W."/>
            <person name="Holland P.W.H."/>
            <person name="King N."/>
            <person name="Lang F.B.F."/>
            <person name="Roger A.J."/>
            <person name="Ruiz-Trillo I."/>
            <person name="Young S.K."/>
            <person name="Zeng Q."/>
            <person name="Gargeya S."/>
            <person name="Fitzgerald M."/>
            <person name="Haas B."/>
            <person name="Abouelleil A."/>
            <person name="Alvarado L."/>
            <person name="Arachchi H.M."/>
            <person name="Berlin A."/>
            <person name="Chapman S.B."/>
            <person name="Gearin G."/>
            <person name="Goldberg J."/>
            <person name="Griggs A."/>
            <person name="Gujja S."/>
            <person name="Hansen M."/>
            <person name="Heiman D."/>
            <person name="Howarth C."/>
            <person name="Larimer J."/>
            <person name="Lui A."/>
            <person name="MacDonald P.J.P."/>
            <person name="McCowen C."/>
            <person name="Montmayeur A."/>
            <person name="Murphy C."/>
            <person name="Neiman D."/>
            <person name="Pearson M."/>
            <person name="Priest M."/>
            <person name="Roberts A."/>
            <person name="Saif S."/>
            <person name="Shea T."/>
            <person name="Sisk P."/>
            <person name="Stolte C."/>
            <person name="Sykes S."/>
            <person name="Wortman J."/>
            <person name="Nusbaum C."/>
            <person name="Birren B."/>
        </authorList>
    </citation>
    <scope>NUCLEOTIDE SEQUENCE [LARGE SCALE GENOMIC DNA]</scope>
    <source>
        <strain evidence="2 3">ATCC 38327</strain>
    </source>
</reference>
<dbReference type="Proteomes" id="UP000054350">
    <property type="component" value="Unassembled WGS sequence"/>
</dbReference>
<organism evidence="2 3">
    <name type="scientific">Allomyces macrogynus (strain ATCC 38327)</name>
    <name type="common">Allomyces javanicus var. macrogynus</name>
    <dbReference type="NCBI Taxonomy" id="578462"/>
    <lineage>
        <taxon>Eukaryota</taxon>
        <taxon>Fungi</taxon>
        <taxon>Fungi incertae sedis</taxon>
        <taxon>Blastocladiomycota</taxon>
        <taxon>Blastocladiomycetes</taxon>
        <taxon>Blastocladiales</taxon>
        <taxon>Blastocladiaceae</taxon>
        <taxon>Allomyces</taxon>
    </lineage>
</organism>
<name>A0A0L0T376_ALLM3</name>
<dbReference type="PANTHER" id="PTHR47107:SF1">
    <property type="entry name" value="CERAMIDE-BINDING PROTEIN SVF1-RELATED"/>
    <property type="match status" value="1"/>
</dbReference>
<feature type="domain" description="Svf1-like C-terminal" evidence="1">
    <location>
        <begin position="216"/>
        <end position="380"/>
    </location>
</feature>
<evidence type="ECO:0000313" key="2">
    <source>
        <dbReference type="EMBL" id="KNE69172.1"/>
    </source>
</evidence>
<dbReference type="EMBL" id="GG745359">
    <property type="protein sequence ID" value="KNE69172.1"/>
    <property type="molecule type" value="Genomic_DNA"/>
</dbReference>
<proteinExistence type="predicted"/>
<keyword evidence="3" id="KW-1185">Reference proteome</keyword>
<dbReference type="GO" id="GO:0005737">
    <property type="term" value="C:cytoplasm"/>
    <property type="evidence" value="ECO:0007669"/>
    <property type="project" value="TreeGrafter"/>
</dbReference>
<accession>A0A0L0T376</accession>
<dbReference type="AlphaFoldDB" id="A0A0L0T376"/>
<gene>
    <name evidence="2" type="ORF">AMAG_14025</name>
</gene>
<reference evidence="3" key="2">
    <citation type="submission" date="2009-11" db="EMBL/GenBank/DDBJ databases">
        <title>The Genome Sequence of Allomyces macrogynus strain ATCC 38327.</title>
        <authorList>
            <consortium name="The Broad Institute Genome Sequencing Platform"/>
            <person name="Russ C."/>
            <person name="Cuomo C."/>
            <person name="Shea T."/>
            <person name="Young S.K."/>
            <person name="Zeng Q."/>
            <person name="Koehrsen M."/>
            <person name="Haas B."/>
            <person name="Borodovsky M."/>
            <person name="Guigo R."/>
            <person name="Alvarado L."/>
            <person name="Berlin A."/>
            <person name="Borenstein D."/>
            <person name="Chen Z."/>
            <person name="Engels R."/>
            <person name="Freedman E."/>
            <person name="Gellesch M."/>
            <person name="Goldberg J."/>
            <person name="Griggs A."/>
            <person name="Gujja S."/>
            <person name="Heiman D."/>
            <person name="Hepburn T."/>
            <person name="Howarth C."/>
            <person name="Jen D."/>
            <person name="Larson L."/>
            <person name="Lewis B."/>
            <person name="Mehta T."/>
            <person name="Park D."/>
            <person name="Pearson M."/>
            <person name="Roberts A."/>
            <person name="Saif S."/>
            <person name="Shenoy N."/>
            <person name="Sisk P."/>
            <person name="Stolte C."/>
            <person name="Sykes S."/>
            <person name="Walk T."/>
            <person name="White J."/>
            <person name="Yandava C."/>
            <person name="Burger G."/>
            <person name="Gray M.W."/>
            <person name="Holland P.W.H."/>
            <person name="King N."/>
            <person name="Lang F.B.F."/>
            <person name="Roger A.J."/>
            <person name="Ruiz-Trillo I."/>
            <person name="Lander E."/>
            <person name="Nusbaum C."/>
        </authorList>
    </citation>
    <scope>NUCLEOTIDE SEQUENCE [LARGE SCALE GENOMIC DNA]</scope>
    <source>
        <strain evidence="3">ATCC 38327</strain>
    </source>
</reference>
<protein>
    <recommendedName>
        <fullName evidence="1">Svf1-like C-terminal domain-containing protein</fullName>
    </recommendedName>
</protein>